<dbReference type="Proteomes" id="UP000439903">
    <property type="component" value="Unassembled WGS sequence"/>
</dbReference>
<dbReference type="AlphaFoldDB" id="A0A8H4B5Q4"/>
<sequence>MLQETLKGKKVAEKILVKIIKKLRCSEESLIDINELEETLYKNFAYSEELSSYINENDKTLRKKFAYLELSSYINEFDKTLHKKLTDLEEFSSCINELDKILRNQPSDRAIVAIYKKEDKQENEFIYVENRHDLPEDNIALKSSLLNKY</sequence>
<comment type="caution">
    <text evidence="1">The sequence shown here is derived from an EMBL/GenBank/DDBJ whole genome shotgun (WGS) entry which is preliminary data.</text>
</comment>
<gene>
    <name evidence="1" type="ORF">F8M41_014586</name>
</gene>
<protein>
    <submittedName>
        <fullName evidence="1">Uncharacterized protein</fullName>
    </submittedName>
</protein>
<reference evidence="1 2" key="1">
    <citation type="journal article" date="2019" name="Environ. Microbiol.">
        <title>At the nexus of three kingdoms: the genome of the mycorrhizal fungus Gigaspora margarita provides insights into plant, endobacterial and fungal interactions.</title>
        <authorList>
            <person name="Venice F."/>
            <person name="Ghignone S."/>
            <person name="Salvioli di Fossalunga A."/>
            <person name="Amselem J."/>
            <person name="Novero M."/>
            <person name="Xianan X."/>
            <person name="Sedzielewska Toro K."/>
            <person name="Morin E."/>
            <person name="Lipzen A."/>
            <person name="Grigoriev I.V."/>
            <person name="Henrissat B."/>
            <person name="Martin F.M."/>
            <person name="Bonfante P."/>
        </authorList>
    </citation>
    <scope>NUCLEOTIDE SEQUENCE [LARGE SCALE GENOMIC DNA]</scope>
    <source>
        <strain evidence="1 2">BEG34</strain>
    </source>
</reference>
<evidence type="ECO:0000313" key="2">
    <source>
        <dbReference type="Proteomes" id="UP000439903"/>
    </source>
</evidence>
<keyword evidence="2" id="KW-1185">Reference proteome</keyword>
<dbReference type="OrthoDB" id="10488100at2759"/>
<accession>A0A8H4B5Q4</accession>
<proteinExistence type="predicted"/>
<organism evidence="1 2">
    <name type="scientific">Gigaspora margarita</name>
    <dbReference type="NCBI Taxonomy" id="4874"/>
    <lineage>
        <taxon>Eukaryota</taxon>
        <taxon>Fungi</taxon>
        <taxon>Fungi incertae sedis</taxon>
        <taxon>Mucoromycota</taxon>
        <taxon>Glomeromycotina</taxon>
        <taxon>Glomeromycetes</taxon>
        <taxon>Diversisporales</taxon>
        <taxon>Gigasporaceae</taxon>
        <taxon>Gigaspora</taxon>
    </lineage>
</organism>
<evidence type="ECO:0000313" key="1">
    <source>
        <dbReference type="EMBL" id="KAF0561995.1"/>
    </source>
</evidence>
<name>A0A8H4B5Q4_GIGMA</name>
<dbReference type="EMBL" id="WTPW01000004">
    <property type="protein sequence ID" value="KAF0561995.1"/>
    <property type="molecule type" value="Genomic_DNA"/>
</dbReference>